<dbReference type="RefSeq" id="WP_224606032.1">
    <property type="nucleotide sequence ID" value="NZ_JAIQXV010000003.1"/>
</dbReference>
<gene>
    <name evidence="1" type="ORF">ACFP90_01755</name>
</gene>
<protein>
    <recommendedName>
        <fullName evidence="3">ArsR family transcriptional regulator</fullName>
    </recommendedName>
</protein>
<name>A0ABW1ZEE4_9DEIO</name>
<comment type="caution">
    <text evidence="1">The sequence shown here is derived from an EMBL/GenBank/DDBJ whole genome shotgun (WGS) entry which is preliminary data.</text>
</comment>
<dbReference type="SUPFAM" id="SSF46785">
    <property type="entry name" value="Winged helix' DNA-binding domain"/>
    <property type="match status" value="1"/>
</dbReference>
<dbReference type="InterPro" id="IPR036390">
    <property type="entry name" value="WH_DNA-bd_sf"/>
</dbReference>
<organism evidence="1 2">
    <name type="scientific">Deinococcus multiflagellatus</name>
    <dbReference type="NCBI Taxonomy" id="1656887"/>
    <lineage>
        <taxon>Bacteria</taxon>
        <taxon>Thermotogati</taxon>
        <taxon>Deinococcota</taxon>
        <taxon>Deinococci</taxon>
        <taxon>Deinococcales</taxon>
        <taxon>Deinococcaceae</taxon>
        <taxon>Deinococcus</taxon>
    </lineage>
</organism>
<reference evidence="2" key="1">
    <citation type="journal article" date="2019" name="Int. J. Syst. Evol. Microbiol.">
        <title>The Global Catalogue of Microorganisms (GCM) 10K type strain sequencing project: providing services to taxonomists for standard genome sequencing and annotation.</title>
        <authorList>
            <consortium name="The Broad Institute Genomics Platform"/>
            <consortium name="The Broad Institute Genome Sequencing Center for Infectious Disease"/>
            <person name="Wu L."/>
            <person name="Ma J."/>
        </authorList>
    </citation>
    <scope>NUCLEOTIDE SEQUENCE [LARGE SCALE GENOMIC DNA]</scope>
    <source>
        <strain evidence="2">CCUG 63830</strain>
    </source>
</reference>
<evidence type="ECO:0000313" key="2">
    <source>
        <dbReference type="Proteomes" id="UP001596317"/>
    </source>
</evidence>
<dbReference type="Proteomes" id="UP001596317">
    <property type="component" value="Unassembled WGS sequence"/>
</dbReference>
<accession>A0ABW1ZEE4</accession>
<sequence length="206" mass="23417">MTRVIVDDPSAVEVLLDSSKTRLLAPFMLGPHTIAAVAEATGQAQNALTYWVKRFVKLGLLTEVGCGRPAQYQAVTQDFLIDPSRVMPLEDMLRQLNEPIWARLLQGYTQEYRRVSPDWYVQLQITPDGYLIRRPVTPWQLQTPGAPLPELPLNEYTVIGLSREQARELKQRLAALVMEYFEQQPDTGPGEMYFLHLGLTRDAVYS</sequence>
<proteinExistence type="predicted"/>
<evidence type="ECO:0008006" key="3">
    <source>
        <dbReference type="Google" id="ProtNLM"/>
    </source>
</evidence>
<dbReference type="EMBL" id="JBHSWB010000001">
    <property type="protein sequence ID" value="MFC6659229.1"/>
    <property type="molecule type" value="Genomic_DNA"/>
</dbReference>
<evidence type="ECO:0000313" key="1">
    <source>
        <dbReference type="EMBL" id="MFC6659229.1"/>
    </source>
</evidence>
<keyword evidence="2" id="KW-1185">Reference proteome</keyword>